<name>A0A9P7JK86_9AGAM</name>
<feature type="compositionally biased region" description="Basic and acidic residues" evidence="1">
    <location>
        <begin position="181"/>
        <end position="194"/>
    </location>
</feature>
<dbReference type="Pfam" id="PF05773">
    <property type="entry name" value="RWD"/>
    <property type="match status" value="1"/>
</dbReference>
<dbReference type="OrthoDB" id="277175at2759"/>
<dbReference type="GeneID" id="64626238"/>
<dbReference type="SUPFAM" id="SSF54495">
    <property type="entry name" value="UBC-like"/>
    <property type="match status" value="1"/>
</dbReference>
<dbReference type="CDD" id="cd23823">
    <property type="entry name" value="RWD_GCN2"/>
    <property type="match status" value="1"/>
</dbReference>
<evidence type="ECO:0000259" key="2">
    <source>
        <dbReference type="PROSITE" id="PS50908"/>
    </source>
</evidence>
<dbReference type="InterPro" id="IPR032378">
    <property type="entry name" value="ZC3H15/TMA46_C"/>
</dbReference>
<feature type="compositionally biased region" description="Basic and acidic residues" evidence="1">
    <location>
        <begin position="234"/>
        <end position="253"/>
    </location>
</feature>
<accession>A0A9P7JK86</accession>
<dbReference type="SMART" id="SM00591">
    <property type="entry name" value="RWD"/>
    <property type="match status" value="1"/>
</dbReference>
<organism evidence="3 4">
    <name type="scientific">Suillus subaureus</name>
    <dbReference type="NCBI Taxonomy" id="48587"/>
    <lineage>
        <taxon>Eukaryota</taxon>
        <taxon>Fungi</taxon>
        <taxon>Dikarya</taxon>
        <taxon>Basidiomycota</taxon>
        <taxon>Agaricomycotina</taxon>
        <taxon>Agaricomycetes</taxon>
        <taxon>Agaricomycetidae</taxon>
        <taxon>Boletales</taxon>
        <taxon>Suillineae</taxon>
        <taxon>Suillaceae</taxon>
        <taxon>Suillus</taxon>
    </lineage>
</organism>
<sequence>MSAEILTEEFEVLESIYPTELSIISDREIQIDVEPDETIDGEHPFKLQLSVHYPDEYPDDLPHLTLVAIEGDLEDTERENLLESLTEVGEENVGMAMTFTLVSHLREQMTSLVRKRADQLMAEETEKERLAIEVKSGSSHYQAEEARTRGTPVTVESFKAWKIKFAREMAQRKAKDEEERLRALSSKEREEWKRAATRPTGRQLFEKNKNLEHDDDSFVEEGTVSVDISQYDRSQLRAHEDDDDDRVHFSDSD</sequence>
<dbReference type="AlphaFoldDB" id="A0A9P7JK86"/>
<dbReference type="EMBL" id="JABBWG010000001">
    <property type="protein sequence ID" value="KAG1827321.1"/>
    <property type="molecule type" value="Genomic_DNA"/>
</dbReference>
<reference evidence="3" key="1">
    <citation type="journal article" date="2020" name="New Phytol.">
        <title>Comparative genomics reveals dynamic genome evolution in host specialist ectomycorrhizal fungi.</title>
        <authorList>
            <person name="Lofgren L.A."/>
            <person name="Nguyen N.H."/>
            <person name="Vilgalys R."/>
            <person name="Ruytinx J."/>
            <person name="Liao H.L."/>
            <person name="Branco S."/>
            <person name="Kuo A."/>
            <person name="LaButti K."/>
            <person name="Lipzen A."/>
            <person name="Andreopoulos W."/>
            <person name="Pangilinan J."/>
            <person name="Riley R."/>
            <person name="Hundley H."/>
            <person name="Na H."/>
            <person name="Barry K."/>
            <person name="Grigoriev I.V."/>
            <person name="Stajich J.E."/>
            <person name="Kennedy P.G."/>
        </authorList>
    </citation>
    <scope>NUCLEOTIDE SEQUENCE</scope>
    <source>
        <strain evidence="3">MN1</strain>
    </source>
</reference>
<protein>
    <submittedName>
        <fullName evidence="3">RWD-domain-containing protein</fullName>
    </submittedName>
</protein>
<evidence type="ECO:0000313" key="4">
    <source>
        <dbReference type="Proteomes" id="UP000807769"/>
    </source>
</evidence>
<dbReference type="RefSeq" id="XP_041200168.1">
    <property type="nucleotide sequence ID" value="XM_041332221.1"/>
</dbReference>
<keyword evidence="4" id="KW-1185">Reference proteome</keyword>
<dbReference type="PROSITE" id="PS50908">
    <property type="entry name" value="RWD"/>
    <property type="match status" value="1"/>
</dbReference>
<feature type="region of interest" description="Disordered" evidence="1">
    <location>
        <begin position="181"/>
        <end position="253"/>
    </location>
</feature>
<dbReference type="Proteomes" id="UP000807769">
    <property type="component" value="Unassembled WGS sequence"/>
</dbReference>
<dbReference type="InterPro" id="IPR006575">
    <property type="entry name" value="RWD_dom"/>
</dbReference>
<proteinExistence type="predicted"/>
<dbReference type="Gene3D" id="3.10.110.10">
    <property type="entry name" value="Ubiquitin Conjugating Enzyme"/>
    <property type="match status" value="1"/>
</dbReference>
<dbReference type="Pfam" id="PF16543">
    <property type="entry name" value="DFRP_C"/>
    <property type="match status" value="1"/>
</dbReference>
<feature type="domain" description="RWD" evidence="2">
    <location>
        <begin position="8"/>
        <end position="112"/>
    </location>
</feature>
<evidence type="ECO:0000313" key="3">
    <source>
        <dbReference type="EMBL" id="KAG1827321.1"/>
    </source>
</evidence>
<comment type="caution">
    <text evidence="3">The sequence shown here is derived from an EMBL/GenBank/DDBJ whole genome shotgun (WGS) entry which is preliminary data.</text>
</comment>
<dbReference type="InterPro" id="IPR016135">
    <property type="entry name" value="UBQ-conjugating_enzyme/RWD"/>
</dbReference>
<dbReference type="InterPro" id="IPR040213">
    <property type="entry name" value="GIR2-like"/>
</dbReference>
<dbReference type="PANTHER" id="PTHR12292">
    <property type="entry name" value="RWD DOMAIN-CONTAINING PROTEIN"/>
    <property type="match status" value="1"/>
</dbReference>
<gene>
    <name evidence="3" type="ORF">BJ212DRAFT_1294626</name>
</gene>
<evidence type="ECO:0000256" key="1">
    <source>
        <dbReference type="SAM" id="MobiDB-lite"/>
    </source>
</evidence>